<protein>
    <submittedName>
        <fullName evidence="1">Uncharacterized protein</fullName>
    </submittedName>
</protein>
<dbReference type="EMBL" id="MUGV01000004">
    <property type="protein sequence ID" value="OXA82069.1"/>
    <property type="molecule type" value="Genomic_DNA"/>
</dbReference>
<comment type="caution">
    <text evidence="1">The sequence shown here is derived from an EMBL/GenBank/DDBJ whole genome shotgun (WGS) entry which is preliminary data.</text>
</comment>
<keyword evidence="2" id="KW-1185">Reference proteome</keyword>
<name>A0ABX4BWN1_FLAFR</name>
<evidence type="ECO:0000313" key="2">
    <source>
        <dbReference type="Proteomes" id="UP000198382"/>
    </source>
</evidence>
<organism evidence="1 2">
    <name type="scientific">Flavobacterium frigidimaris</name>
    <dbReference type="NCBI Taxonomy" id="262320"/>
    <lineage>
        <taxon>Bacteria</taxon>
        <taxon>Pseudomonadati</taxon>
        <taxon>Bacteroidota</taxon>
        <taxon>Flavobacteriia</taxon>
        <taxon>Flavobacteriales</taxon>
        <taxon>Flavobacteriaceae</taxon>
        <taxon>Flavobacterium</taxon>
    </lineage>
</organism>
<proteinExistence type="predicted"/>
<evidence type="ECO:0000313" key="1">
    <source>
        <dbReference type="EMBL" id="OXA82069.1"/>
    </source>
</evidence>
<sequence>MSLPDELYNIKFAEHMESLKILYLVDPNFKVICNEYCLSTTATKKYKGKIEKYFNKKIESENLSKELEEEILIYLLRRK</sequence>
<gene>
    <name evidence="1" type="ORF">B0A65_01530</name>
</gene>
<dbReference type="Proteomes" id="UP000198382">
    <property type="component" value="Unassembled WGS sequence"/>
</dbReference>
<reference evidence="1 2" key="1">
    <citation type="submission" date="2016-11" db="EMBL/GenBank/DDBJ databases">
        <title>Whole genomes of Flavobacteriaceae.</title>
        <authorList>
            <person name="Stine C."/>
            <person name="Li C."/>
            <person name="Tadesse D."/>
        </authorList>
    </citation>
    <scope>NUCLEOTIDE SEQUENCE [LARGE SCALE GENOMIC DNA]</scope>
    <source>
        <strain evidence="1 2">DSM 15937</strain>
    </source>
</reference>
<accession>A0ABX4BWN1</accession>